<dbReference type="RefSeq" id="WP_110462311.1">
    <property type="nucleotide sequence ID" value="NZ_QKMR01000013.1"/>
</dbReference>
<proteinExistence type="predicted"/>
<evidence type="ECO:0000256" key="1">
    <source>
        <dbReference type="SAM" id="Phobius"/>
    </source>
</evidence>
<evidence type="ECO:0000313" key="3">
    <source>
        <dbReference type="Proteomes" id="UP000248132"/>
    </source>
</evidence>
<feature type="transmembrane region" description="Helical" evidence="1">
    <location>
        <begin position="63"/>
        <end position="86"/>
    </location>
</feature>
<accession>A0A318XNJ2</accession>
<protein>
    <submittedName>
        <fullName evidence="2">Uncharacterized protein</fullName>
    </submittedName>
</protein>
<reference evidence="2 3" key="1">
    <citation type="submission" date="2018-06" db="EMBL/GenBank/DDBJ databases">
        <title>Genomic Encyclopedia of Type Strains, Phase I: the one thousand microbial genomes (KMG-I) project.</title>
        <authorList>
            <person name="Kyrpides N."/>
        </authorList>
    </citation>
    <scope>NUCLEOTIDE SEQUENCE [LARGE SCALE GENOMIC DNA]</scope>
    <source>
        <strain evidence="2 3">DSM 19573</strain>
    </source>
</reference>
<organism evidence="2 3">
    <name type="scientific">Ruminiclostridium sufflavum DSM 19573</name>
    <dbReference type="NCBI Taxonomy" id="1121337"/>
    <lineage>
        <taxon>Bacteria</taxon>
        <taxon>Bacillati</taxon>
        <taxon>Bacillota</taxon>
        <taxon>Clostridia</taxon>
        <taxon>Eubacteriales</taxon>
        <taxon>Oscillospiraceae</taxon>
        <taxon>Ruminiclostridium</taxon>
    </lineage>
</organism>
<feature type="transmembrane region" description="Helical" evidence="1">
    <location>
        <begin position="98"/>
        <end position="122"/>
    </location>
</feature>
<keyword evidence="1" id="KW-0472">Membrane</keyword>
<sequence length="130" mass="14679">MRNFLKALGLSVLEAIITIVILAAIVRLKLPMTGIYIVFGITAVLFPLILLLLYRRFCDRETLIVVPVSLILSAIYSLGVSLYSYYGSSSFSNMFQGLMYFIYFLPSVVYCGVCWVIFAIMARISRGVRR</sequence>
<feature type="transmembrane region" description="Helical" evidence="1">
    <location>
        <begin position="34"/>
        <end position="54"/>
    </location>
</feature>
<evidence type="ECO:0000313" key="2">
    <source>
        <dbReference type="EMBL" id="PYG87149.1"/>
    </source>
</evidence>
<dbReference type="Proteomes" id="UP000248132">
    <property type="component" value="Unassembled WGS sequence"/>
</dbReference>
<dbReference type="AlphaFoldDB" id="A0A318XNJ2"/>
<gene>
    <name evidence="2" type="ORF">LY28_02285</name>
</gene>
<keyword evidence="3" id="KW-1185">Reference proteome</keyword>
<dbReference type="EMBL" id="QKMR01000013">
    <property type="protein sequence ID" value="PYG87149.1"/>
    <property type="molecule type" value="Genomic_DNA"/>
</dbReference>
<keyword evidence="1" id="KW-0812">Transmembrane</keyword>
<keyword evidence="1" id="KW-1133">Transmembrane helix</keyword>
<dbReference type="OrthoDB" id="1739590at2"/>
<feature type="transmembrane region" description="Helical" evidence="1">
    <location>
        <begin position="7"/>
        <end position="28"/>
    </location>
</feature>
<comment type="caution">
    <text evidence="2">The sequence shown here is derived from an EMBL/GenBank/DDBJ whole genome shotgun (WGS) entry which is preliminary data.</text>
</comment>
<name>A0A318XNJ2_9FIRM</name>